<sequence length="130" mass="14192">MRTLFPAQLVITRQIVWNGNANAEEHNLTALLQLTQLESLKFLNAPQDIVHLFLDKFRPICVVYGQVRRRPRHPVAVHSLGLGAAHSLGLGYGSFGAGNLGYDLGGYAALSELPNLTLALLLLLTGNCKF</sequence>
<reference evidence="1 2" key="1">
    <citation type="submission" date="2020-04" db="EMBL/GenBank/DDBJ databases">
        <authorList>
            <person name="Alioto T."/>
            <person name="Alioto T."/>
            <person name="Gomez Garrido J."/>
        </authorList>
    </citation>
    <scope>NUCLEOTIDE SEQUENCE [LARGE SCALE GENOMIC DNA]</scope>
</reference>
<comment type="caution">
    <text evidence="1">The sequence shown here is derived from an EMBL/GenBank/DDBJ whole genome shotgun (WGS) entry which is preliminary data.</text>
</comment>
<evidence type="ECO:0000313" key="1">
    <source>
        <dbReference type="EMBL" id="CAB3386612.1"/>
    </source>
</evidence>
<proteinExistence type="predicted"/>
<evidence type="ECO:0000313" key="2">
    <source>
        <dbReference type="Proteomes" id="UP000494165"/>
    </source>
</evidence>
<name>A0A8S1E8Q3_9INSE</name>
<accession>A0A8S1E8Q3</accession>
<dbReference type="Proteomes" id="UP000494165">
    <property type="component" value="Unassembled WGS sequence"/>
</dbReference>
<gene>
    <name evidence="1" type="ORF">CLODIP_2_CD05744</name>
</gene>
<keyword evidence="2" id="KW-1185">Reference proteome</keyword>
<dbReference type="AlphaFoldDB" id="A0A8S1E8Q3"/>
<dbReference type="EMBL" id="CADEPI010000497">
    <property type="protein sequence ID" value="CAB3386612.1"/>
    <property type="molecule type" value="Genomic_DNA"/>
</dbReference>
<protein>
    <submittedName>
        <fullName evidence="1">Uncharacterized protein</fullName>
    </submittedName>
</protein>
<organism evidence="1 2">
    <name type="scientific">Cloeon dipterum</name>
    <dbReference type="NCBI Taxonomy" id="197152"/>
    <lineage>
        <taxon>Eukaryota</taxon>
        <taxon>Metazoa</taxon>
        <taxon>Ecdysozoa</taxon>
        <taxon>Arthropoda</taxon>
        <taxon>Hexapoda</taxon>
        <taxon>Insecta</taxon>
        <taxon>Pterygota</taxon>
        <taxon>Palaeoptera</taxon>
        <taxon>Ephemeroptera</taxon>
        <taxon>Pisciforma</taxon>
        <taxon>Baetidae</taxon>
        <taxon>Cloeon</taxon>
    </lineage>
</organism>